<dbReference type="PANTHER" id="PTHR43353">
    <property type="entry name" value="SUCCINATE-SEMIALDEHYDE DEHYDROGENASE, MITOCHONDRIAL"/>
    <property type="match status" value="1"/>
</dbReference>
<dbReference type="InterPro" id="IPR016162">
    <property type="entry name" value="Ald_DH_N"/>
</dbReference>
<gene>
    <name evidence="4" type="ORF">GCM10009533_51320</name>
</gene>
<evidence type="ECO:0000313" key="4">
    <source>
        <dbReference type="EMBL" id="GAA0546212.1"/>
    </source>
</evidence>
<dbReference type="PANTHER" id="PTHR43353:SF3">
    <property type="entry name" value="ALDEHYDE DEHYDROGENASE-RELATED"/>
    <property type="match status" value="1"/>
</dbReference>
<dbReference type="Proteomes" id="UP001500729">
    <property type="component" value="Unassembled WGS sequence"/>
</dbReference>
<evidence type="ECO:0000313" key="5">
    <source>
        <dbReference type="Proteomes" id="UP001500729"/>
    </source>
</evidence>
<reference evidence="5" key="1">
    <citation type="journal article" date="2019" name="Int. J. Syst. Evol. Microbiol.">
        <title>The Global Catalogue of Microorganisms (GCM) 10K type strain sequencing project: providing services to taxonomists for standard genome sequencing and annotation.</title>
        <authorList>
            <consortium name="The Broad Institute Genomics Platform"/>
            <consortium name="The Broad Institute Genome Sequencing Center for Infectious Disease"/>
            <person name="Wu L."/>
            <person name="Ma J."/>
        </authorList>
    </citation>
    <scope>NUCLEOTIDE SEQUENCE [LARGE SCALE GENOMIC DNA]</scope>
    <source>
        <strain evidence="5">JCM 10303</strain>
    </source>
</reference>
<evidence type="ECO:0000259" key="3">
    <source>
        <dbReference type="Pfam" id="PF00171"/>
    </source>
</evidence>
<comment type="caution">
    <text evidence="4">The sequence shown here is derived from an EMBL/GenBank/DDBJ whole genome shotgun (WGS) entry which is preliminary data.</text>
</comment>
<feature type="domain" description="Aldehyde dehydrogenase" evidence="3">
    <location>
        <begin position="10"/>
        <end position="449"/>
    </location>
</feature>
<dbReference type="InterPro" id="IPR016163">
    <property type="entry name" value="Ald_DH_C"/>
</dbReference>
<evidence type="ECO:0000256" key="1">
    <source>
        <dbReference type="ARBA" id="ARBA00023002"/>
    </source>
</evidence>
<sequence length="509" mass="53280">MTNTFEQAEPEESQDEVERCLTAAATAAAVWGQWSPRRRADALSAVADSLDAEGASLIAEAMRETGLAEGRLTGELKRTTVQLRMFADVLRDGSYLRVVLDRQDTDFVLGPRPDLRRGLMPIGPVLVYAASNFPFAFSVAGGDTASALAAGCPVVLKAHPGHPNTSRKTADVVRSALAASGAPEGTFAMIAGRQAGVRALQDPRVAAGAFTGSVSGGRALFDIAASRPDPIPFYGELGSINPAVVTAGAERERADQVAAGFVGSFTLGAGQFCTKPGILLLPRGTGLPPQIAKLTGEVPPARLLTSGIAERYRERTEELAAVPGVDVLARGAEHEVPSGVPAFTPTLLHAGSVENLREHPVLLEENFGPSAVVAEYGSDDELHAVLAAVQGSLTVTIHTAGEPDDAERHQITGLVALAAQRSGRIVFNDWPTGVAVTAAQQHGGPYPSTTAVAHTSVGTAAIDRFLRPVAYQNAPDFALPPALRESNPLEVPRTVGEAGDSRRWRTPQG</sequence>
<keyword evidence="5" id="KW-1185">Reference proteome</keyword>
<dbReference type="CDD" id="cd07129">
    <property type="entry name" value="ALDH_KGSADH"/>
    <property type="match status" value="1"/>
</dbReference>
<proteinExistence type="predicted"/>
<dbReference type="InterPro" id="IPR044151">
    <property type="entry name" value="ALDH_KGSADH"/>
</dbReference>
<name>A0ABP3NKE6_SACER</name>
<organism evidence="4 5">
    <name type="scientific">Saccharopolyspora erythraea</name>
    <name type="common">Streptomyces erythraeus</name>
    <dbReference type="NCBI Taxonomy" id="1836"/>
    <lineage>
        <taxon>Bacteria</taxon>
        <taxon>Bacillati</taxon>
        <taxon>Actinomycetota</taxon>
        <taxon>Actinomycetes</taxon>
        <taxon>Pseudonocardiales</taxon>
        <taxon>Pseudonocardiaceae</taxon>
        <taxon>Saccharopolyspora</taxon>
    </lineage>
</organism>
<keyword evidence="1" id="KW-0560">Oxidoreductase</keyword>
<dbReference type="InterPro" id="IPR050740">
    <property type="entry name" value="Aldehyde_DH_Superfamily"/>
</dbReference>
<dbReference type="RefSeq" id="WP_009947816.1">
    <property type="nucleotide sequence ID" value="NZ_BAAAGS010000041.1"/>
</dbReference>
<dbReference type="SUPFAM" id="SSF53720">
    <property type="entry name" value="ALDH-like"/>
    <property type="match status" value="1"/>
</dbReference>
<accession>A0ABP3NKE6</accession>
<protein>
    <submittedName>
        <fullName evidence="4">Aldehyde dehydrogenase (NADP(+))</fullName>
    </submittedName>
</protein>
<dbReference type="EMBL" id="BAAAGS010000041">
    <property type="protein sequence ID" value="GAA0546212.1"/>
    <property type="molecule type" value="Genomic_DNA"/>
</dbReference>
<dbReference type="Gene3D" id="3.40.605.10">
    <property type="entry name" value="Aldehyde Dehydrogenase, Chain A, domain 1"/>
    <property type="match status" value="1"/>
</dbReference>
<dbReference type="Gene3D" id="3.40.309.10">
    <property type="entry name" value="Aldehyde Dehydrogenase, Chain A, domain 2"/>
    <property type="match status" value="1"/>
</dbReference>
<feature type="region of interest" description="Disordered" evidence="2">
    <location>
        <begin position="484"/>
        <end position="509"/>
    </location>
</feature>
<dbReference type="InterPro" id="IPR016161">
    <property type="entry name" value="Ald_DH/histidinol_DH"/>
</dbReference>
<dbReference type="InterPro" id="IPR015590">
    <property type="entry name" value="Aldehyde_DH_dom"/>
</dbReference>
<dbReference type="Pfam" id="PF00171">
    <property type="entry name" value="Aldedh"/>
    <property type="match status" value="1"/>
</dbReference>
<evidence type="ECO:0000256" key="2">
    <source>
        <dbReference type="SAM" id="MobiDB-lite"/>
    </source>
</evidence>